<dbReference type="Proteomes" id="UP001079657">
    <property type="component" value="Unassembled WGS sequence"/>
</dbReference>
<reference evidence="1" key="1">
    <citation type="submission" date="2022-12" db="EMBL/GenBank/DDBJ databases">
        <authorList>
            <person name="Wang J."/>
        </authorList>
    </citation>
    <scope>NUCLEOTIDE SEQUENCE</scope>
    <source>
        <strain evidence="1">HY-42-06</strain>
    </source>
</reference>
<dbReference type="EMBL" id="JAPQES010000001">
    <property type="protein sequence ID" value="MCY6370231.1"/>
    <property type="molecule type" value="Genomic_DNA"/>
</dbReference>
<proteinExistence type="predicted"/>
<keyword evidence="2" id="KW-1185">Reference proteome</keyword>
<sequence length="135" mass="16422">MKQRNNLLEFIPRKNEVKKNIHLNKYINNSFSKPTLYEKVEDDSNLTIVIRRDSKMDRFFLKIFRKSHKELYVHLDEIGSFIWNRINGKRTVLDLCKEFMKTYGVEEKEAINRTVHFMKILKNNKFIKFEIHKDV</sequence>
<dbReference type="InterPro" id="IPR008792">
    <property type="entry name" value="PQQD"/>
</dbReference>
<name>A0ABT4CQ73_9CLOT</name>
<dbReference type="RefSeq" id="WP_268048906.1">
    <property type="nucleotide sequence ID" value="NZ_JAPQES010000001.1"/>
</dbReference>
<dbReference type="Gene3D" id="1.10.10.1150">
    <property type="entry name" value="Coenzyme PQQ synthesis protein D (PqqD)"/>
    <property type="match status" value="1"/>
</dbReference>
<evidence type="ECO:0000313" key="1">
    <source>
        <dbReference type="EMBL" id="MCY6370231.1"/>
    </source>
</evidence>
<dbReference type="Pfam" id="PF05402">
    <property type="entry name" value="PqqD"/>
    <property type="match status" value="1"/>
</dbReference>
<comment type="caution">
    <text evidence="1">The sequence shown here is derived from an EMBL/GenBank/DDBJ whole genome shotgun (WGS) entry which is preliminary data.</text>
</comment>
<dbReference type="InterPro" id="IPR041881">
    <property type="entry name" value="PqqD_sf"/>
</dbReference>
<accession>A0ABT4CQ73</accession>
<protein>
    <submittedName>
        <fullName evidence="1">PqqD family protein</fullName>
    </submittedName>
</protein>
<organism evidence="1 2">
    <name type="scientific">Clostridium ganghwense</name>
    <dbReference type="NCBI Taxonomy" id="312089"/>
    <lineage>
        <taxon>Bacteria</taxon>
        <taxon>Bacillati</taxon>
        <taxon>Bacillota</taxon>
        <taxon>Clostridia</taxon>
        <taxon>Eubacteriales</taxon>
        <taxon>Clostridiaceae</taxon>
        <taxon>Clostridium</taxon>
    </lineage>
</organism>
<evidence type="ECO:0000313" key="2">
    <source>
        <dbReference type="Proteomes" id="UP001079657"/>
    </source>
</evidence>
<gene>
    <name evidence="1" type="ORF">OXH55_06250</name>
</gene>